<evidence type="ECO:0008006" key="5">
    <source>
        <dbReference type="Google" id="ProtNLM"/>
    </source>
</evidence>
<dbReference type="OrthoDB" id="5471509at2"/>
<keyword evidence="4" id="KW-1185">Reference proteome</keyword>
<evidence type="ECO:0000313" key="3">
    <source>
        <dbReference type="EMBL" id="KAA0891580.1"/>
    </source>
</evidence>
<accession>A0A5A9XFC3</accession>
<organism evidence="3 4">
    <name type="scientific">Oryzomonas rubra</name>
    <dbReference type="NCBI Taxonomy" id="2509454"/>
    <lineage>
        <taxon>Bacteria</taxon>
        <taxon>Pseudomonadati</taxon>
        <taxon>Thermodesulfobacteriota</taxon>
        <taxon>Desulfuromonadia</taxon>
        <taxon>Geobacterales</taxon>
        <taxon>Geobacteraceae</taxon>
        <taxon>Oryzomonas</taxon>
    </lineage>
</organism>
<feature type="signal peptide" evidence="2">
    <location>
        <begin position="1"/>
        <end position="20"/>
    </location>
</feature>
<evidence type="ECO:0000313" key="4">
    <source>
        <dbReference type="Proteomes" id="UP000324298"/>
    </source>
</evidence>
<gene>
    <name evidence="3" type="ORF">ET418_09000</name>
</gene>
<feature type="region of interest" description="Disordered" evidence="1">
    <location>
        <begin position="117"/>
        <end position="149"/>
    </location>
</feature>
<proteinExistence type="predicted"/>
<keyword evidence="2" id="KW-0732">Signal</keyword>
<reference evidence="3 4" key="1">
    <citation type="submission" date="2019-04" db="EMBL/GenBank/DDBJ databases">
        <title>Geobacter ruber sp. nov., ferric-reducing bacteria isolated from paddy soil.</title>
        <authorList>
            <person name="Xu Z."/>
            <person name="Masuda Y."/>
            <person name="Itoh H."/>
            <person name="Senoo K."/>
        </authorList>
    </citation>
    <scope>NUCLEOTIDE SEQUENCE [LARGE SCALE GENOMIC DNA]</scope>
    <source>
        <strain evidence="3 4">Red88</strain>
    </source>
</reference>
<feature type="compositionally biased region" description="Gly residues" evidence="1">
    <location>
        <begin position="129"/>
        <end position="139"/>
    </location>
</feature>
<dbReference type="EMBL" id="SRSD01000005">
    <property type="protein sequence ID" value="KAA0891580.1"/>
    <property type="molecule type" value="Genomic_DNA"/>
</dbReference>
<name>A0A5A9XFC3_9BACT</name>
<feature type="compositionally biased region" description="Basic residues" evidence="1">
    <location>
        <begin position="140"/>
        <end position="149"/>
    </location>
</feature>
<feature type="chain" id="PRO_5023102277" description="DUF1318 domain-containing protein" evidence="2">
    <location>
        <begin position="21"/>
        <end position="149"/>
    </location>
</feature>
<dbReference type="Proteomes" id="UP000324298">
    <property type="component" value="Unassembled WGS sequence"/>
</dbReference>
<evidence type="ECO:0000256" key="1">
    <source>
        <dbReference type="SAM" id="MobiDB-lite"/>
    </source>
</evidence>
<dbReference type="RefSeq" id="WP_149307281.1">
    <property type="nucleotide sequence ID" value="NZ_SRSD01000005.1"/>
</dbReference>
<dbReference type="AlphaFoldDB" id="A0A5A9XFC3"/>
<protein>
    <recommendedName>
        <fullName evidence="5">DUF1318 domain-containing protein</fullName>
    </recommendedName>
</protein>
<evidence type="ECO:0000256" key="2">
    <source>
        <dbReference type="SAM" id="SignalP"/>
    </source>
</evidence>
<sequence>MKMIYLAAVAVLLAFSPASASGGLEGFLSNLNIQAKADMNGFTARLSTQFGVPGAQVSAVISTVKEPADAFMVYQLGQMTRQAPDAVVRTYQKNRGKGWGVIAKEMGIKPGSREFHALKRGDFSLTGNPEGGGSDGPGKGKGRGKGHNK</sequence>
<comment type="caution">
    <text evidence="3">The sequence shown here is derived from an EMBL/GenBank/DDBJ whole genome shotgun (WGS) entry which is preliminary data.</text>
</comment>